<name>A0A163Z553_9FLAO</name>
<dbReference type="EMBL" id="LQNU01000054">
    <property type="protein sequence ID" value="KZE81023.1"/>
    <property type="molecule type" value="Genomic_DNA"/>
</dbReference>
<proteinExistence type="predicted"/>
<evidence type="ECO:0000313" key="2">
    <source>
        <dbReference type="Proteomes" id="UP000076630"/>
    </source>
</evidence>
<protein>
    <recommendedName>
        <fullName evidence="3">DUF1963 domain-containing protein</fullName>
    </recommendedName>
</protein>
<dbReference type="AlphaFoldDB" id="A0A163Z553"/>
<dbReference type="Proteomes" id="UP000076630">
    <property type="component" value="Unassembled WGS sequence"/>
</dbReference>
<evidence type="ECO:0000313" key="1">
    <source>
        <dbReference type="EMBL" id="KZE81023.1"/>
    </source>
</evidence>
<evidence type="ECO:0008006" key="3">
    <source>
        <dbReference type="Google" id="ProtNLM"/>
    </source>
</evidence>
<keyword evidence="2" id="KW-1185">Reference proteome</keyword>
<organism evidence="1 2">
    <name type="scientific">Myroides marinus</name>
    <dbReference type="NCBI Taxonomy" id="703342"/>
    <lineage>
        <taxon>Bacteria</taxon>
        <taxon>Pseudomonadati</taxon>
        <taxon>Bacteroidota</taxon>
        <taxon>Flavobacteriia</taxon>
        <taxon>Flavobacteriales</taxon>
        <taxon>Flavobacteriaceae</taxon>
        <taxon>Myroides</taxon>
    </lineage>
</organism>
<comment type="caution">
    <text evidence="1">The sequence shown here is derived from an EMBL/GenBank/DDBJ whole genome shotgun (WGS) entry which is preliminary data.</text>
</comment>
<accession>A0A163Z553</accession>
<dbReference type="OrthoDB" id="1414356at2"/>
<dbReference type="RefSeq" id="WP_038987365.1">
    <property type="nucleotide sequence ID" value="NZ_JWJO01000046.1"/>
</dbReference>
<sequence length="418" mass="47978">MSKGKQLAVDFKLTEWKTPDVYNQLRALMKDEEQIYAFCLEFLTNNTKSSTLFDSALSYISEEHFAELVKTAITLLQQQESKLAESVIEYASIQLPHILHPYTEELLELNPNGESYYADYYWRYLPTTQLQPYLERFLAVDTDRATKEKLFSCLIESRNIAIIEQLIPHALEIELSSYGSTDDYIDGYLEMVGLCRENGVVKRYCQDKVYHILFQPNYMNKPNNVHLNRTDHPTWNGTPTGQHFALGGYITEDENNPMMHIITFDSIPDGLPITGLPKLVLGCHLRELNENGIVFYQHDEEGMPHKIGDLMTIEWVEENAMVPTQVQIAPADTRWSFQSWASSNSRENLFRIGGEPSWIQNGDVLTCPISGEKMQFIMQLDSEVPDVKGNEVYYGSGGLCYIFWCDKTKVSGYIIQHT</sequence>
<reference evidence="1 2" key="1">
    <citation type="submission" date="2016-01" db="EMBL/GenBank/DDBJ databases">
        <title>Whole genome sequencing of Myroides marinus L41.</title>
        <authorList>
            <person name="Hong K.W."/>
        </authorList>
    </citation>
    <scope>NUCLEOTIDE SEQUENCE [LARGE SCALE GENOMIC DNA]</scope>
    <source>
        <strain evidence="1 2">L41</strain>
    </source>
</reference>
<gene>
    <name evidence="1" type="ORF">AV926_09640</name>
</gene>